<evidence type="ECO:0000259" key="9">
    <source>
        <dbReference type="PROSITE" id="PS50067"/>
    </source>
</evidence>
<dbReference type="PANTHER" id="PTHR47969">
    <property type="entry name" value="CHROMOSOME-ASSOCIATED KINESIN KIF4A-RELATED"/>
    <property type="match status" value="1"/>
</dbReference>
<dbReference type="InterPro" id="IPR027417">
    <property type="entry name" value="P-loop_NTPase"/>
</dbReference>
<keyword evidence="3 6" id="KW-0547">Nucleotide-binding</keyword>
<feature type="compositionally biased region" description="Basic and acidic residues" evidence="8">
    <location>
        <begin position="989"/>
        <end position="1001"/>
    </location>
</feature>
<protein>
    <recommendedName>
        <fullName evidence="9">Kinesin motor domain-containing protein</fullName>
    </recommendedName>
</protein>
<evidence type="ECO:0000313" key="12">
    <source>
        <dbReference type="Proteomes" id="UP000029867"/>
    </source>
</evidence>
<evidence type="ECO:0000313" key="13">
    <source>
        <dbReference type="Proteomes" id="UP000195871"/>
    </source>
</evidence>
<dbReference type="GO" id="GO:0007018">
    <property type="term" value="P:microtubule-based movement"/>
    <property type="evidence" value="ECO:0007669"/>
    <property type="project" value="InterPro"/>
</dbReference>
<dbReference type="Proteomes" id="UP000195871">
    <property type="component" value="Unassembled WGS sequence"/>
</dbReference>
<evidence type="ECO:0000256" key="7">
    <source>
        <dbReference type="SAM" id="Coils"/>
    </source>
</evidence>
<feature type="binding site" evidence="6">
    <location>
        <begin position="74"/>
        <end position="81"/>
    </location>
    <ligand>
        <name>ATP</name>
        <dbReference type="ChEBI" id="CHEBI:30616"/>
    </ligand>
</feature>
<keyword evidence="5 7" id="KW-0175">Coiled coil</keyword>
<feature type="coiled-coil region" evidence="7">
    <location>
        <begin position="746"/>
        <end position="801"/>
    </location>
</feature>
<comment type="subcellular location">
    <subcellularLocation>
        <location evidence="1">Cytoplasm</location>
    </subcellularLocation>
</comment>
<evidence type="ECO:0000256" key="8">
    <source>
        <dbReference type="SAM" id="MobiDB-lite"/>
    </source>
</evidence>
<accession>A0A099P8S2</accession>
<feature type="coiled-coil region" evidence="7">
    <location>
        <begin position="840"/>
        <end position="902"/>
    </location>
</feature>
<dbReference type="InterPro" id="IPR036961">
    <property type="entry name" value="Kinesin_motor_dom_sf"/>
</dbReference>
<dbReference type="PANTHER" id="PTHR47969:SF15">
    <property type="entry name" value="CHROMOSOME-ASSOCIATED KINESIN KIF4A-RELATED"/>
    <property type="match status" value="1"/>
</dbReference>
<keyword evidence="4 6" id="KW-0067">ATP-binding</keyword>
<reference evidence="12" key="1">
    <citation type="journal article" date="2014" name="Microb. Cell Fact.">
        <title>Exploiting Issatchenkia orientalis SD108 for succinic acid production.</title>
        <authorList>
            <person name="Xiao H."/>
            <person name="Shao Z."/>
            <person name="Jiang Y."/>
            <person name="Dole S."/>
            <person name="Zhao H."/>
        </authorList>
    </citation>
    <scope>NUCLEOTIDE SEQUENCE [LARGE SCALE GENOMIC DNA]</scope>
    <source>
        <strain evidence="12">SD108</strain>
    </source>
</reference>
<dbReference type="GO" id="GO:0005875">
    <property type="term" value="C:microtubule associated complex"/>
    <property type="evidence" value="ECO:0007669"/>
    <property type="project" value="TreeGrafter"/>
</dbReference>
<dbReference type="AlphaFoldDB" id="A0A099P8S2"/>
<dbReference type="InterPro" id="IPR001752">
    <property type="entry name" value="Kinesin_motor_dom"/>
</dbReference>
<proteinExistence type="inferred from homology"/>
<dbReference type="EMBL" id="NHMM01000009">
    <property type="protein sequence ID" value="OUT20063.1"/>
    <property type="molecule type" value="Genomic_DNA"/>
</dbReference>
<evidence type="ECO:0000256" key="5">
    <source>
        <dbReference type="ARBA" id="ARBA00023054"/>
    </source>
</evidence>
<dbReference type="GO" id="GO:0005737">
    <property type="term" value="C:cytoplasm"/>
    <property type="evidence" value="ECO:0007669"/>
    <property type="project" value="UniProtKB-SubCell"/>
</dbReference>
<dbReference type="InterPro" id="IPR027640">
    <property type="entry name" value="Kinesin-like_fam"/>
</dbReference>
<dbReference type="SMART" id="SM00129">
    <property type="entry name" value="KISc"/>
    <property type="match status" value="1"/>
</dbReference>
<dbReference type="GO" id="GO:0008017">
    <property type="term" value="F:microtubule binding"/>
    <property type="evidence" value="ECO:0007669"/>
    <property type="project" value="InterPro"/>
</dbReference>
<evidence type="ECO:0000313" key="11">
    <source>
        <dbReference type="EMBL" id="OUT20063.1"/>
    </source>
</evidence>
<dbReference type="EMBL" id="JQFK01000001">
    <property type="protein sequence ID" value="KGK40649.1"/>
    <property type="molecule type" value="Genomic_DNA"/>
</dbReference>
<organism evidence="10 12">
    <name type="scientific">Pichia kudriavzevii</name>
    <name type="common">Yeast</name>
    <name type="synonym">Issatchenkia orientalis</name>
    <dbReference type="NCBI Taxonomy" id="4909"/>
    <lineage>
        <taxon>Eukaryota</taxon>
        <taxon>Fungi</taxon>
        <taxon>Dikarya</taxon>
        <taxon>Ascomycota</taxon>
        <taxon>Saccharomycotina</taxon>
        <taxon>Pichiomycetes</taxon>
        <taxon>Pichiales</taxon>
        <taxon>Pichiaceae</taxon>
        <taxon>Pichia</taxon>
    </lineage>
</organism>
<dbReference type="SUPFAM" id="SSF52540">
    <property type="entry name" value="P-loop containing nucleoside triphosphate hydrolases"/>
    <property type="match status" value="1"/>
</dbReference>
<evidence type="ECO:0000256" key="2">
    <source>
        <dbReference type="ARBA" id="ARBA00022490"/>
    </source>
</evidence>
<comment type="similarity">
    <text evidence="6">Belongs to the TRAFAC class myosin-kinesin ATPase superfamily. Kinesin family.</text>
</comment>
<feature type="domain" description="Kinesin motor" evidence="9">
    <location>
        <begin position="1"/>
        <end position="339"/>
    </location>
</feature>
<feature type="region of interest" description="Disordered" evidence="8">
    <location>
        <begin position="989"/>
        <end position="1070"/>
    </location>
</feature>
<feature type="compositionally biased region" description="Basic and acidic residues" evidence="8">
    <location>
        <begin position="1028"/>
        <end position="1037"/>
    </location>
</feature>
<dbReference type="GO" id="GO:0051231">
    <property type="term" value="P:spindle elongation"/>
    <property type="evidence" value="ECO:0007669"/>
    <property type="project" value="TreeGrafter"/>
</dbReference>
<reference evidence="11 13" key="3">
    <citation type="submission" date="2017-05" db="EMBL/GenBank/DDBJ databases">
        <title>The Genome Sequence of Candida krusei Ckrusei653.</title>
        <authorList>
            <person name="Cuomo C."/>
            <person name="Forche A."/>
            <person name="Young S."/>
            <person name="Abouelleil A."/>
            <person name="Cao P."/>
            <person name="Chapman S."/>
            <person name="Cusick C."/>
            <person name="Shea T."/>
            <person name="Nusbaum C."/>
            <person name="Birren B."/>
        </authorList>
    </citation>
    <scope>NUCLEOTIDE SEQUENCE [LARGE SCALE GENOMIC DNA]</scope>
    <source>
        <strain evidence="11 13">Ckrusei653</strain>
    </source>
</reference>
<dbReference type="Gene3D" id="3.40.850.10">
    <property type="entry name" value="Kinesin motor domain"/>
    <property type="match status" value="1"/>
</dbReference>
<evidence type="ECO:0000313" key="10">
    <source>
        <dbReference type="EMBL" id="KGK40649.1"/>
    </source>
</evidence>
<evidence type="ECO:0000256" key="6">
    <source>
        <dbReference type="PROSITE-ProRule" id="PRU00283"/>
    </source>
</evidence>
<evidence type="ECO:0000256" key="1">
    <source>
        <dbReference type="ARBA" id="ARBA00004496"/>
    </source>
</evidence>
<feature type="coiled-coil region" evidence="7">
    <location>
        <begin position="412"/>
        <end position="713"/>
    </location>
</feature>
<sequence>MDVHLLLKQDPSSGDSPIFQRSEDENQIIFQKFNTKFDFKSISYPEENVFEKTTLPLITDKFFKNEDSLIITLGPTNSGKSHLLFKSENSIVDQTLRAIFSQIEPLSSNIDLLKKFYPNISDKTLLDPSHESSISSFLYLSVSVFELYNDTFMDLLDTGMKQDRTNISIITDPIDKKLTPRNVSKHLVNSYESAHDLIFEGLSNRKTCPTFSNTESSRSHCFIYFNLHKVYGKMIETTRFTIVDLAGLERSKSAGTSGVALKEAGYTNGSLTELGRCLELISMKLFHRTCLRTNKLTRLVLNDYVKNNHPVRILLTLDPFGEEGLVLQSLRYINPIKCQDLQRRTTSSQKARLRTISTNEQLGLTGEIDKLRKNQKLLKSKIHSLETSVIENENRIRSEMYTENEKALSELVIKHKEEISSLAENLKKQTDEKLLDQASCYTSTIDSLNNNLEIKIQELSSLKEQFEETKLKLEESQCQMETLTLENCENEKNFNSTLNQHQTQLEELNVVNEKLQSKIDLLLSEAIEKEKLHVKDTELRVEQQNQIVEELNQKIEEYVSTVKKQESNLGILQNKTLEKESRINQLDEEARELKDQIQTLMNEASEKEKFIQSMEKELENLKQEKTEVTIEAERKVNALKSKYDEILSSARSDYENLKRELDDKTQELVAVNSKFSSEKENFKNILEDKDKEIKSLRINLSQLEAEVRSKTEDFSKKLSEKDLEVVSWKNIKTKNDTIVQQMVDRTKRLENQVNESTSYIKQLEESNSEYKKSVTATKKQLDELIMSTDSLQEELAEKSNELKLTLALKKTVDNELSRLQLLCSDLQSDLESTSKYHDKYKSLKRDYSSIKTEAIKLETENKRVKDQLASKEYELSDNISKVKQLTKTVENLEKNRDVSLKQPKTDLDVALSLSKEESINKTPRKSLNILDTDPLDDVGLPSIMSSPIRASSFKIYNDSITDKDNTVTIGNVTSKKKLKAKKLSKKDKLLEHKAEHEKSMEDSVIDSSLSPTKLRPLKLTNNSKLNKKTLESPGNDKTKKRKSTTSPIKPGKRKVRKSLSVDDSLEKAVV</sequence>
<comment type="caution">
    <text evidence="10">The sequence shown here is derived from an EMBL/GenBank/DDBJ whole genome shotgun (WGS) entry which is preliminary data.</text>
</comment>
<dbReference type="GO" id="GO:0005524">
    <property type="term" value="F:ATP binding"/>
    <property type="evidence" value="ECO:0007669"/>
    <property type="project" value="UniProtKB-UniRule"/>
</dbReference>
<dbReference type="VEuPathDB" id="FungiDB:C5L36_0A11470"/>
<dbReference type="GO" id="GO:0007052">
    <property type="term" value="P:mitotic spindle organization"/>
    <property type="evidence" value="ECO:0007669"/>
    <property type="project" value="TreeGrafter"/>
</dbReference>
<dbReference type="GO" id="GO:0003777">
    <property type="term" value="F:microtubule motor activity"/>
    <property type="evidence" value="ECO:0007669"/>
    <property type="project" value="InterPro"/>
</dbReference>
<name>A0A099P8S2_PICKU</name>
<reference evidence="10" key="2">
    <citation type="submission" date="2014-08" db="EMBL/GenBank/DDBJ databases">
        <title>Exploiting Issatchenkia orientalis SD108 for Succinic Acid Production.</title>
        <authorList>
            <person name="Xiao H."/>
            <person name="Shao Z."/>
            <person name="Jiang Y."/>
            <person name="Dole S."/>
            <person name="Zhao H."/>
        </authorList>
    </citation>
    <scope>NUCLEOTIDE SEQUENCE [LARGE SCALE GENOMIC DNA]</scope>
    <source>
        <strain evidence="10">SD108</strain>
    </source>
</reference>
<keyword evidence="6" id="KW-0505">Motor protein</keyword>
<dbReference type="HOGENOM" id="CLU_287705_0_0_1"/>
<dbReference type="Pfam" id="PF00225">
    <property type="entry name" value="Kinesin"/>
    <property type="match status" value="1"/>
</dbReference>
<gene>
    <name evidence="11" type="ORF">CAS74_004799</name>
    <name evidence="10" type="ORF">JL09_g126</name>
</gene>
<keyword evidence="2" id="KW-0963">Cytoplasm</keyword>
<dbReference type="Proteomes" id="UP000029867">
    <property type="component" value="Unassembled WGS sequence"/>
</dbReference>
<evidence type="ECO:0000256" key="4">
    <source>
        <dbReference type="ARBA" id="ARBA00022840"/>
    </source>
</evidence>
<evidence type="ECO:0000256" key="3">
    <source>
        <dbReference type="ARBA" id="ARBA00022741"/>
    </source>
</evidence>
<dbReference type="PRINTS" id="PR00380">
    <property type="entry name" value="KINESINHEAVY"/>
</dbReference>
<dbReference type="PROSITE" id="PS50067">
    <property type="entry name" value="KINESIN_MOTOR_2"/>
    <property type="match status" value="1"/>
</dbReference>
<dbReference type="eggNOG" id="KOG0242">
    <property type="taxonomic scope" value="Eukaryota"/>
</dbReference>